<keyword evidence="1" id="KW-1133">Transmembrane helix</keyword>
<evidence type="ECO:0000256" key="1">
    <source>
        <dbReference type="SAM" id="Phobius"/>
    </source>
</evidence>
<evidence type="ECO:0008006" key="4">
    <source>
        <dbReference type="Google" id="ProtNLM"/>
    </source>
</evidence>
<feature type="transmembrane region" description="Helical" evidence="1">
    <location>
        <begin position="51"/>
        <end position="72"/>
    </location>
</feature>
<keyword evidence="1" id="KW-0472">Membrane</keyword>
<dbReference type="Proteomes" id="UP000259026">
    <property type="component" value="Segment"/>
</dbReference>
<evidence type="ECO:0000313" key="2">
    <source>
        <dbReference type="EMBL" id="AXQ68614.1"/>
    </source>
</evidence>
<keyword evidence="1" id="KW-0812">Transmembrane</keyword>
<reference evidence="2 3" key="2">
    <citation type="submission" date="2018-09" db="EMBL/GenBank/DDBJ databases">
        <title>Giant CbK-like Caulobacter bacteriophages have genetically divergent genomes.</title>
        <authorList>
            <person name="Wilson K."/>
            <person name="Ely B."/>
        </authorList>
    </citation>
    <scope>NUCLEOTIDE SEQUENCE [LARGE SCALE GENOMIC DNA]</scope>
</reference>
<organism evidence="2 3">
    <name type="scientific">Caulobacter phage CcrPW</name>
    <dbReference type="NCBI Taxonomy" id="2283271"/>
    <lineage>
        <taxon>Viruses</taxon>
        <taxon>Duplodnaviria</taxon>
        <taxon>Heunggongvirae</taxon>
        <taxon>Uroviricota</taxon>
        <taxon>Caudoviricetes</taxon>
        <taxon>Jeanschmidtviridae</taxon>
        <taxon>Colossusvirus</taxon>
        <taxon>Colossusvirus PW</taxon>
    </lineage>
</organism>
<proteinExistence type="predicted"/>
<name>A0A385E9T5_9CAUD</name>
<keyword evidence="3" id="KW-1185">Reference proteome</keyword>
<dbReference type="EMBL" id="MH588545">
    <property type="protein sequence ID" value="AXQ68614.1"/>
    <property type="molecule type" value="Genomic_DNA"/>
</dbReference>
<reference evidence="3" key="1">
    <citation type="submission" date="2018-07" db="EMBL/GenBank/DDBJ databases">
        <title>Giant CbK-like Caulobacter bacteriophages have genetically divergent genomes.</title>
        <authorList>
            <person name="Wilson K.M."/>
            <person name="Ely B."/>
        </authorList>
    </citation>
    <scope>NUCLEOTIDE SEQUENCE [LARGE SCALE GENOMIC DNA]</scope>
</reference>
<gene>
    <name evidence="2" type="ORF">CcrPW_gp075</name>
</gene>
<sequence>MSYYGNSGRNVLKGLFAFAVFGMFVGLSLVGVLAGIVVSTPWALWYHDPKVVIWPATIGMVLIWMWAAWVLFTPRIPNPFRKR</sequence>
<accession>A0A385E9T5</accession>
<evidence type="ECO:0000313" key="3">
    <source>
        <dbReference type="Proteomes" id="UP000259026"/>
    </source>
</evidence>
<protein>
    <recommendedName>
        <fullName evidence="4">Transmembrane protein</fullName>
    </recommendedName>
</protein>
<feature type="transmembrane region" description="Helical" evidence="1">
    <location>
        <begin position="12"/>
        <end position="45"/>
    </location>
</feature>